<dbReference type="RefSeq" id="WP_027952346.1">
    <property type="nucleotide sequence ID" value="NZ_JADU01000017.1"/>
</dbReference>
<name>A0ABV5ZMM8_9BACT</name>
<dbReference type="EMBL" id="JBHLZF010000002">
    <property type="protein sequence ID" value="MFB9898632.1"/>
    <property type="molecule type" value="Genomic_DNA"/>
</dbReference>
<sequence>MKKHPLAILCLKALALSLPFLLLVAYYIQRDPFMVIRHYADYDHSPICQNEGYVSWQKYKRYRDTQRYDAFIMGNSCTMAFACADWNRHIHGRPFRLFCNNLGLADLLEQLQALDRQPRQPLRHLLVVLDRQSFVNYHPSTGAMHIMPPEVSHKRWLKVQTVFLQAFLDPKVLLPYLQYELTGQLRSSMRGIVNAHVPVRTTYTNDAILAQEDSIRKQGEAYWSGDSWKHARETRPSTSPRLLFAPHVRLLREIRTICRRNNTDLRLVIGPNTDRIAMNPHDVATLRAVLGHGRVYDYSNEDRLNDCHNFYDACHYRRPVGRQIMDAIYRQPTRPSPSQHQGAGLTKK</sequence>
<evidence type="ECO:0000256" key="1">
    <source>
        <dbReference type="SAM" id="Phobius"/>
    </source>
</evidence>
<keyword evidence="1" id="KW-0472">Membrane</keyword>
<evidence type="ECO:0000313" key="3">
    <source>
        <dbReference type="Proteomes" id="UP001589688"/>
    </source>
</evidence>
<comment type="caution">
    <text evidence="2">The sequence shown here is derived from an EMBL/GenBank/DDBJ whole genome shotgun (WGS) entry which is preliminary data.</text>
</comment>
<evidence type="ECO:0008006" key="4">
    <source>
        <dbReference type="Google" id="ProtNLM"/>
    </source>
</evidence>
<reference evidence="2 3" key="1">
    <citation type="submission" date="2024-09" db="EMBL/GenBank/DDBJ databases">
        <authorList>
            <person name="Sun Q."/>
            <person name="Mori K."/>
        </authorList>
    </citation>
    <scope>NUCLEOTIDE SEQUENCE [LARGE SCALE GENOMIC DNA]</scope>
    <source>
        <strain evidence="2 3">ATCC 51272</strain>
    </source>
</reference>
<protein>
    <recommendedName>
        <fullName evidence="4">Histidine kinase</fullName>
    </recommendedName>
</protein>
<keyword evidence="1" id="KW-0812">Transmembrane</keyword>
<organism evidence="2 3">
    <name type="scientific">Hallella seregens ATCC 51272</name>
    <dbReference type="NCBI Taxonomy" id="1336250"/>
    <lineage>
        <taxon>Bacteria</taxon>
        <taxon>Pseudomonadati</taxon>
        <taxon>Bacteroidota</taxon>
        <taxon>Bacteroidia</taxon>
        <taxon>Bacteroidales</taxon>
        <taxon>Prevotellaceae</taxon>
        <taxon>Hallella</taxon>
    </lineage>
</organism>
<proteinExistence type="predicted"/>
<keyword evidence="3" id="KW-1185">Reference proteome</keyword>
<feature type="transmembrane region" description="Helical" evidence="1">
    <location>
        <begin position="6"/>
        <end position="28"/>
    </location>
</feature>
<dbReference type="Proteomes" id="UP001589688">
    <property type="component" value="Unassembled WGS sequence"/>
</dbReference>
<gene>
    <name evidence="2" type="ORF">ACFFK8_12730</name>
</gene>
<keyword evidence="1" id="KW-1133">Transmembrane helix</keyword>
<accession>A0ABV5ZMM8</accession>
<evidence type="ECO:0000313" key="2">
    <source>
        <dbReference type="EMBL" id="MFB9898632.1"/>
    </source>
</evidence>